<dbReference type="PANTHER" id="PTHR24148">
    <property type="entry name" value="ANKYRIN REPEAT DOMAIN-CONTAINING PROTEIN 39 HOMOLOG-RELATED"/>
    <property type="match status" value="1"/>
</dbReference>
<keyword evidence="4" id="KW-1185">Reference proteome</keyword>
<dbReference type="PANTHER" id="PTHR24148:SF64">
    <property type="entry name" value="HETEROKARYON INCOMPATIBILITY DOMAIN-CONTAINING PROTEIN"/>
    <property type="match status" value="1"/>
</dbReference>
<evidence type="ECO:0000313" key="3">
    <source>
        <dbReference type="EMBL" id="RDH33561.1"/>
    </source>
</evidence>
<evidence type="ECO:0000259" key="2">
    <source>
        <dbReference type="Pfam" id="PF06985"/>
    </source>
</evidence>
<dbReference type="GeneID" id="38141514"/>
<feature type="region of interest" description="Disordered" evidence="1">
    <location>
        <begin position="1"/>
        <end position="20"/>
    </location>
</feature>
<sequence>MEPEYPEYPEPSQRGKSANLLEPFKSEYRSKRWREWLFDITEELDSGNESDGSKDTIFPDLPRDGDLSKLIQNSDSWIKQAADLIADNQISIYDQGRSDSASSPVILDYGGLPKEPRMPDLAPGRLAFRKPGDAFCREQHLWRGIIESEKHRAPFEELRWAIRLGGWKNGDPEENLTQLIETRSAGIKNIKAKIHAVTNADGQLLQKMQDFASRIEKTESSKSKLPPPRVVEQSLSEKRIKADKAAHEYQIGISTLVDLEEGENFVVSHLEGAGDGIEDTSGQAKEATSDEEDANDEAEGHVNLRDGMIDGPTEAEVEVQHDRAAERMDPNTTDIINPQEQGGDHTSRTSSSEEGEIEDEKEDDEDDETKEKQKEMEDDETQQDHDQQENADDQVVFTKGYWESIKKSVNEQKMKNKILEKRRDEAWHEYQQVQMESALTRVKGEKLDQHLKALRGELGKLKEQQRLLMDFKMEQMQDLQKLEYETTVAKKQQDALQLAVSRIAQEVQAEVVDQFPEPETSASKVSGTENGLRQQVIDHLSKTKLAKHLDNEQEKALATLRAEIKQNPELRLTDKEIDELLKVHCALFMAQPLRRLKNAKETIYRDLKDREFRLLVLCSAPNKYHPLIARLQKDIFRKEASDVDSLDEKRDYAALSYSWGDGSADHHIYLLPEGTDRIEDSLSLPIRENLFCALHRLRRKDQNVTLWVDALCIDQENNAEKTRQLGCMVDIYGQARMVCIWLGESDNERRSDKAMDFIPQLVDMATLDANTDGKDHAHQWAALSELTRDPWFARRWIVQEISLASKAVVYCGEKMVHWDVLVDAIALLVANEERVRALFDPSKWRYGRNTLGEIQFSSANILLEVISSLYPTTEDRSKHKPLKSLEYLVTTLQTFDASDPRDLIYALVHISRDHSEGRITMGHQPTEKQQSLEELDQPTEEQKIPGEVHQATEKQQSFEKVQRTQPQLHIDYGTPIPTVFKQFTQYCVKLSGSLDIICRPWAKQPKSQEWSLFKTSEEFLYNNLLPSWVPLLENAEFGGPGQSHKGRKNGRSFVGTVGQPIYNASNNTQAKNVIFSEEPMSMKVTGLLLGTVEEVSPRCSGGVVFRESLRLGGWEGIDHGPKVVPAKIWRTLIADRTSNGLSPPPWYQRACLRSLEIADMFSGGDLNTGQLSDEVVFVRDYLRRVREVTWNRCFFKAAGHEDAHISDKHHATGDDKAKVELQASNYGDGVPDIMIENADQTQHKENLDTDLSIIDAEKLVQDGEATDQAGNENPVHVSKGVDYPNVSIHNGPNMEMLTVTPSEKIGRNYTSGQEAESNSERTADWFGICPRNTSIKDKVCILFGCSVPVILRPLGKDTYELVGEAYVHGVMNGEVVKNMEEEVLKRSTKIFDIR</sequence>
<protein>
    <submittedName>
        <fullName evidence="3">HET-domain-containing protein</fullName>
    </submittedName>
</protein>
<dbReference type="InterPro" id="IPR010730">
    <property type="entry name" value="HET"/>
</dbReference>
<feature type="compositionally biased region" description="Acidic residues" evidence="1">
    <location>
        <begin position="353"/>
        <end position="368"/>
    </location>
</feature>
<name>A0A3F3Q365_9EURO</name>
<reference evidence="3 4" key="1">
    <citation type="submission" date="2018-07" db="EMBL/GenBank/DDBJ databases">
        <title>The genomes of Aspergillus section Nigri reveals drivers in fungal speciation.</title>
        <authorList>
            <consortium name="DOE Joint Genome Institute"/>
            <person name="Vesth T.C."/>
            <person name="Nybo J."/>
            <person name="Theobald S."/>
            <person name="Brandl J."/>
            <person name="Frisvad J.C."/>
            <person name="Nielsen K.F."/>
            <person name="Lyhne E.K."/>
            <person name="Kogle M.E."/>
            <person name="Kuo A."/>
            <person name="Riley R."/>
            <person name="Clum A."/>
            <person name="Nolan M."/>
            <person name="Lipzen A."/>
            <person name="Salamov A."/>
            <person name="Henrissat B."/>
            <person name="Wiebenga A."/>
            <person name="De vries R.P."/>
            <person name="Grigoriev I.V."/>
            <person name="Mortensen U.H."/>
            <person name="Andersen M.R."/>
            <person name="Baker S.E."/>
        </authorList>
    </citation>
    <scope>NUCLEOTIDE SEQUENCE [LARGE SCALE GENOMIC DNA]</scope>
    <source>
        <strain evidence="3 4">CBS 139.54b</strain>
    </source>
</reference>
<dbReference type="InterPro" id="IPR052895">
    <property type="entry name" value="HetReg/Transcr_Mod"/>
</dbReference>
<accession>A0A3F3Q365</accession>
<feature type="domain" description="Heterokaryon incompatibility" evidence="2">
    <location>
        <begin position="652"/>
        <end position="800"/>
    </location>
</feature>
<feature type="region of interest" description="Disordered" evidence="1">
    <location>
        <begin position="272"/>
        <end position="298"/>
    </location>
</feature>
<feature type="compositionally biased region" description="Polar residues" evidence="1">
    <location>
        <begin position="330"/>
        <end position="340"/>
    </location>
</feature>
<dbReference type="Pfam" id="PF06985">
    <property type="entry name" value="HET"/>
    <property type="match status" value="1"/>
</dbReference>
<feature type="region of interest" description="Disordered" evidence="1">
    <location>
        <begin position="918"/>
        <end position="941"/>
    </location>
</feature>
<dbReference type="STRING" id="1341132.A0A3F3Q365"/>
<evidence type="ECO:0000313" key="4">
    <source>
        <dbReference type="Proteomes" id="UP000253729"/>
    </source>
</evidence>
<organism evidence="3 4">
    <name type="scientific">Aspergillus welwitschiae</name>
    <dbReference type="NCBI Taxonomy" id="1341132"/>
    <lineage>
        <taxon>Eukaryota</taxon>
        <taxon>Fungi</taxon>
        <taxon>Dikarya</taxon>
        <taxon>Ascomycota</taxon>
        <taxon>Pezizomycotina</taxon>
        <taxon>Eurotiomycetes</taxon>
        <taxon>Eurotiomycetidae</taxon>
        <taxon>Eurotiales</taxon>
        <taxon>Aspergillaceae</taxon>
        <taxon>Aspergillus</taxon>
        <taxon>Aspergillus subgen. Circumdati</taxon>
    </lineage>
</organism>
<gene>
    <name evidence="3" type="ORF">BDQ94DRAFT_178602</name>
</gene>
<dbReference type="EMBL" id="KZ852046">
    <property type="protein sequence ID" value="RDH33561.1"/>
    <property type="molecule type" value="Genomic_DNA"/>
</dbReference>
<feature type="region of interest" description="Disordered" evidence="1">
    <location>
        <begin position="324"/>
        <end position="394"/>
    </location>
</feature>
<evidence type="ECO:0000256" key="1">
    <source>
        <dbReference type="SAM" id="MobiDB-lite"/>
    </source>
</evidence>
<proteinExistence type="predicted"/>
<dbReference type="RefSeq" id="XP_026626583.1">
    <property type="nucleotide sequence ID" value="XM_026773158.1"/>
</dbReference>
<dbReference type="Pfam" id="PF26639">
    <property type="entry name" value="Het-6_barrel"/>
    <property type="match status" value="1"/>
</dbReference>
<dbReference type="Proteomes" id="UP000253729">
    <property type="component" value="Unassembled WGS sequence"/>
</dbReference>